<dbReference type="SUPFAM" id="SSF56281">
    <property type="entry name" value="Metallo-hydrolase/oxidoreductase"/>
    <property type="match status" value="1"/>
</dbReference>
<protein>
    <submittedName>
        <fullName evidence="2">Glyoxylase, beta-lactamase superfamily II</fullName>
    </submittedName>
</protein>
<keyword evidence="3" id="KW-1185">Reference proteome</keyword>
<dbReference type="InterPro" id="IPR048933">
    <property type="entry name" value="B_lactamase-like_C"/>
</dbReference>
<dbReference type="PANTHER" id="PTHR23131">
    <property type="entry name" value="ENDORIBONUCLEASE LACTB2"/>
    <property type="match status" value="1"/>
</dbReference>
<dbReference type="OrthoDB" id="2971563at2"/>
<feature type="domain" description="Metallo-beta-lactamase" evidence="1">
    <location>
        <begin position="53"/>
        <end position="270"/>
    </location>
</feature>
<dbReference type="SMART" id="SM00849">
    <property type="entry name" value="Lactamase_B"/>
    <property type="match status" value="1"/>
</dbReference>
<dbReference type="AlphaFoldDB" id="A0A1I6K0X9"/>
<dbReference type="InterPro" id="IPR036866">
    <property type="entry name" value="RibonucZ/Hydroxyglut_hydro"/>
</dbReference>
<organism evidence="2 3">
    <name type="scientific">Sphingomonas jatrophae</name>
    <dbReference type="NCBI Taxonomy" id="1166337"/>
    <lineage>
        <taxon>Bacteria</taxon>
        <taxon>Pseudomonadati</taxon>
        <taxon>Pseudomonadota</taxon>
        <taxon>Alphaproteobacteria</taxon>
        <taxon>Sphingomonadales</taxon>
        <taxon>Sphingomonadaceae</taxon>
        <taxon>Sphingomonas</taxon>
    </lineage>
</organism>
<gene>
    <name evidence="2" type="ORF">SAMN05192580_1184</name>
</gene>
<dbReference type="Proteomes" id="UP000198824">
    <property type="component" value="Unassembled WGS sequence"/>
</dbReference>
<evidence type="ECO:0000313" key="3">
    <source>
        <dbReference type="Proteomes" id="UP000198824"/>
    </source>
</evidence>
<dbReference type="EMBL" id="FOZG01000001">
    <property type="protein sequence ID" value="SFR84837.1"/>
    <property type="molecule type" value="Genomic_DNA"/>
</dbReference>
<dbReference type="Pfam" id="PF21221">
    <property type="entry name" value="B_lactamase-like_C"/>
    <property type="match status" value="1"/>
</dbReference>
<dbReference type="InterPro" id="IPR001279">
    <property type="entry name" value="Metallo-B-lactamas"/>
</dbReference>
<dbReference type="Pfam" id="PF00753">
    <property type="entry name" value="Lactamase_B"/>
    <property type="match status" value="1"/>
</dbReference>
<dbReference type="PANTHER" id="PTHR23131:SF4">
    <property type="entry name" value="METALLO-BETA-LACTAMASE SUPERFAMILY POTEIN"/>
    <property type="match status" value="1"/>
</dbReference>
<dbReference type="CDD" id="cd07725">
    <property type="entry name" value="TTHA1429-like_MBL-fold"/>
    <property type="match status" value="1"/>
</dbReference>
<dbReference type="Gene3D" id="1.10.10.10">
    <property type="entry name" value="Winged helix-like DNA-binding domain superfamily/Winged helix DNA-binding domain"/>
    <property type="match status" value="1"/>
</dbReference>
<dbReference type="InterPro" id="IPR036388">
    <property type="entry name" value="WH-like_DNA-bd_sf"/>
</dbReference>
<name>A0A1I6K0X9_9SPHN</name>
<proteinExistence type="predicted"/>
<dbReference type="RefSeq" id="WP_093312149.1">
    <property type="nucleotide sequence ID" value="NZ_FOZG01000001.1"/>
</dbReference>
<dbReference type="InterPro" id="IPR050662">
    <property type="entry name" value="Sec-metab_biosynth-thioest"/>
</dbReference>
<dbReference type="Gene3D" id="3.60.15.10">
    <property type="entry name" value="Ribonuclease Z/Hydroxyacylglutathione hydrolase-like"/>
    <property type="match status" value="1"/>
</dbReference>
<reference evidence="2 3" key="1">
    <citation type="submission" date="2016-10" db="EMBL/GenBank/DDBJ databases">
        <authorList>
            <person name="de Groot N.N."/>
        </authorList>
    </citation>
    <scope>NUCLEOTIDE SEQUENCE [LARGE SCALE GENOMIC DNA]</scope>
    <source>
        <strain evidence="2 3">S5-249</strain>
    </source>
</reference>
<evidence type="ECO:0000313" key="2">
    <source>
        <dbReference type="EMBL" id="SFR84837.1"/>
    </source>
</evidence>
<accession>A0A1I6K0X9</accession>
<evidence type="ECO:0000259" key="1">
    <source>
        <dbReference type="SMART" id="SM00849"/>
    </source>
</evidence>
<dbReference type="STRING" id="1166337.SAMN05192580_1184"/>
<sequence>MSDVGFRDQGLVPTSHRGLTYPFGDRVPDPATPTEVAPGVTWVRLPMPWALDHINVWLLGEAEDLALVDTGPDLPPVREAWQALFAGALADRRLARVIVTHMHPDHVGLAGWLCERDGATLAMTRGEWLTARMLRAHASDTPPAEAEAWWRMAGYDDAQIAEARGTGWALFAKGTSPIPGAFTRLSDGDVLNAGGRDWRIVVGSGHSPEHACLWDEAGGVLIAGDQVLPRISPNVSVGVHEPDGDPLGDWLASIDRLLALPADLLVLPAHGKPFTGLHRRLKALRDGHLGRLDAMAAALDRPKTALEVFAPLFGRAIRSGERSMAAGEALAHLHRLERDGRARRLVEDGVARFVAASA</sequence>